<reference evidence="3" key="1">
    <citation type="submission" date="2025-08" db="UniProtKB">
        <authorList>
            <consortium name="RefSeq"/>
        </authorList>
    </citation>
    <scope>IDENTIFICATION</scope>
    <source>
        <tissue evidence="3">Muscle</tissue>
    </source>
</reference>
<protein>
    <submittedName>
        <fullName evidence="3">Uncharacterized protein ZK1073.1-like</fullName>
    </submittedName>
</protein>
<dbReference type="RefSeq" id="XP_013783788.1">
    <property type="nucleotide sequence ID" value="XM_013928334.2"/>
</dbReference>
<evidence type="ECO:0000256" key="1">
    <source>
        <dbReference type="ARBA" id="ARBA00005598"/>
    </source>
</evidence>
<evidence type="ECO:0000313" key="3">
    <source>
        <dbReference type="RefSeq" id="XP_013783788.1"/>
    </source>
</evidence>
<accession>A0ABM1BKG7</accession>
<organism evidence="2 3">
    <name type="scientific">Limulus polyphemus</name>
    <name type="common">Atlantic horseshoe crab</name>
    <dbReference type="NCBI Taxonomy" id="6850"/>
    <lineage>
        <taxon>Eukaryota</taxon>
        <taxon>Metazoa</taxon>
        <taxon>Ecdysozoa</taxon>
        <taxon>Arthropoda</taxon>
        <taxon>Chelicerata</taxon>
        <taxon>Merostomata</taxon>
        <taxon>Xiphosura</taxon>
        <taxon>Limulidae</taxon>
        <taxon>Limulus</taxon>
    </lineage>
</organism>
<dbReference type="Proteomes" id="UP000694941">
    <property type="component" value="Unplaced"/>
</dbReference>
<comment type="similarity">
    <text evidence="1">Belongs to the NDRG family.</text>
</comment>
<dbReference type="GeneID" id="106467948"/>
<evidence type="ECO:0000313" key="2">
    <source>
        <dbReference type="Proteomes" id="UP000694941"/>
    </source>
</evidence>
<keyword evidence="2" id="KW-1185">Reference proteome</keyword>
<proteinExistence type="inferred from homology"/>
<sequence>MEKVENKAVFLTVHDLGSNHNSIKNFVDHESMVEVKSRSVFIHVDVPGQEENAANWPTDVPYPTIQMMGEELVKVLDYLKIKLIVGLGEGAGANILVRFALTHPSRVLGLILIHCVSKGVGMMEYFKDKILNWHLQTIGVNPTAEQFLVLHKFGPEIETVENKETLIQEYTETLKKKVNPLNLRRYVEAYMNRKDITAAIETNLTSTDVMMVTGAKAIHMQAVENMFMRMSKQKTTLLKIDSVGDVLQGAPVKLAQNLLLFVKGLGYLTSVTLPGVERQRTFSGGDQAALGAGPRRRTMSMEDYDTPRIRRTSLTAVQK</sequence>
<dbReference type="InterPro" id="IPR029058">
    <property type="entry name" value="AB_hydrolase_fold"/>
</dbReference>
<gene>
    <name evidence="3" type="primary">LOC106467948</name>
</gene>
<dbReference type="Pfam" id="PF03096">
    <property type="entry name" value="Ndr"/>
    <property type="match status" value="1"/>
</dbReference>
<dbReference type="PANTHER" id="PTHR11034">
    <property type="entry name" value="N-MYC DOWNSTREAM REGULATED"/>
    <property type="match status" value="1"/>
</dbReference>
<dbReference type="InterPro" id="IPR004142">
    <property type="entry name" value="NDRG"/>
</dbReference>
<name>A0ABM1BKG7_LIMPO</name>
<dbReference type="SUPFAM" id="SSF53474">
    <property type="entry name" value="alpha/beta-Hydrolases"/>
    <property type="match status" value="1"/>
</dbReference>
<dbReference type="Gene3D" id="3.40.50.1820">
    <property type="entry name" value="alpha/beta hydrolase"/>
    <property type="match status" value="1"/>
</dbReference>